<evidence type="ECO:0000313" key="2">
    <source>
        <dbReference type="EMBL" id="CAL5098272.1"/>
    </source>
</evidence>
<dbReference type="InterPro" id="IPR053253">
    <property type="entry name" value="Sex_diff_modulator"/>
</dbReference>
<feature type="region of interest" description="Disordered" evidence="1">
    <location>
        <begin position="244"/>
        <end position="278"/>
    </location>
</feature>
<keyword evidence="3" id="KW-1185">Reference proteome</keyword>
<dbReference type="EMBL" id="OZ075119">
    <property type="protein sequence ID" value="CAL5098272.1"/>
    <property type="molecule type" value="Genomic_DNA"/>
</dbReference>
<organism evidence="2 3">
    <name type="scientific">Urochloa decumbens</name>
    <dbReference type="NCBI Taxonomy" id="240449"/>
    <lineage>
        <taxon>Eukaryota</taxon>
        <taxon>Viridiplantae</taxon>
        <taxon>Streptophyta</taxon>
        <taxon>Embryophyta</taxon>
        <taxon>Tracheophyta</taxon>
        <taxon>Spermatophyta</taxon>
        <taxon>Magnoliopsida</taxon>
        <taxon>Liliopsida</taxon>
        <taxon>Poales</taxon>
        <taxon>Poaceae</taxon>
        <taxon>PACMAD clade</taxon>
        <taxon>Panicoideae</taxon>
        <taxon>Panicodae</taxon>
        <taxon>Paniceae</taxon>
        <taxon>Melinidinae</taxon>
        <taxon>Urochloa</taxon>
    </lineage>
</organism>
<protein>
    <submittedName>
        <fullName evidence="2">Uncharacterized protein</fullName>
    </submittedName>
</protein>
<dbReference type="AlphaFoldDB" id="A0ABC9GS15"/>
<feature type="compositionally biased region" description="Gly residues" evidence="1">
    <location>
        <begin position="263"/>
        <end position="274"/>
    </location>
</feature>
<evidence type="ECO:0000313" key="3">
    <source>
        <dbReference type="Proteomes" id="UP001497457"/>
    </source>
</evidence>
<dbReference type="PANTHER" id="PTHR33087:SF31">
    <property type="entry name" value="OS06G0482850 PROTEIN"/>
    <property type="match status" value="1"/>
</dbReference>
<dbReference type="Proteomes" id="UP001497457">
    <property type="component" value="Chromosome 9rd"/>
</dbReference>
<name>A0ABC9GS15_9POAL</name>
<dbReference type="PANTHER" id="PTHR33087">
    <property type="entry name" value="OS07G0539200 PROTEIN"/>
    <property type="match status" value="1"/>
</dbReference>
<reference evidence="2" key="1">
    <citation type="submission" date="2024-10" db="EMBL/GenBank/DDBJ databases">
        <authorList>
            <person name="Ryan C."/>
        </authorList>
    </citation>
    <scope>NUCLEOTIDE SEQUENCE [LARGE SCALE GENOMIC DNA]</scope>
</reference>
<gene>
    <name evidence="2" type="ORF">URODEC1_LOCUS118141</name>
</gene>
<sequence>MDYAADRRPARVTACAARTGEIREAERDLWLRSLIAVQMDARARLSCEGVLRDALQQLRIPASALRVSRCSPNSFLLNFETMEMRNAAYSFRKLSEGPAALHLMPWGRQVSASATVSHLFYHARVCLEGIPDHAHNVESVLHLLPAQSFVERVDYDRKTEDEKGCFILWVWCNDPEALAVQGTLKIEEPFELPEDDAVSVLQYDVIIHLDRLEDFSPPDEHMAQWPARRSFVWQLGRPDVISDPPRVSALSRLGGRRDRSPPRGGGAGGAGGGLHQVPQPNQFDMARWFGHEAGSSTQRGHGGDVSGQYRRCGAQDQMEGKRKGGSCAEKLEQDVGLNLFVKERDVVPSDSYDPMMEEASQLKISSATHLQGEFGGDIDGGDTLGERQHLEADNDNEISLGKESESVVGENDNEKQADEFRLDEMRKSAAGAVAKENVAPNMLAAGLQIDLNLEEQAEELEQEPEAILVDACSVPKEGKGHMANRAAPRGISCFTVPLKRSLVCTPILKPKNGCVKQCSNSVSAAVKQREGKKGNKVLPVEEKATTILMKASDIIGEDETVTESAQEKFGGLFVDPMEAGLMGNMRNALGMPSGGGADEFSTLLVDTDVDA</sequence>
<proteinExistence type="predicted"/>
<evidence type="ECO:0000256" key="1">
    <source>
        <dbReference type="SAM" id="MobiDB-lite"/>
    </source>
</evidence>
<accession>A0ABC9GS15</accession>